<evidence type="ECO:0000313" key="2">
    <source>
        <dbReference type="EMBL" id="MFE8700061.1"/>
    </source>
</evidence>
<dbReference type="InterPro" id="IPR011051">
    <property type="entry name" value="RmlC_Cupin_sf"/>
</dbReference>
<evidence type="ECO:0000313" key="3">
    <source>
        <dbReference type="Proteomes" id="UP001601059"/>
    </source>
</evidence>
<organism evidence="2 3">
    <name type="scientific">Cytobacillus spartinae</name>
    <dbReference type="NCBI Taxonomy" id="3299023"/>
    <lineage>
        <taxon>Bacteria</taxon>
        <taxon>Bacillati</taxon>
        <taxon>Bacillota</taxon>
        <taxon>Bacilli</taxon>
        <taxon>Bacillales</taxon>
        <taxon>Bacillaceae</taxon>
        <taxon>Cytobacillus</taxon>
    </lineage>
</organism>
<dbReference type="InterPro" id="IPR014710">
    <property type="entry name" value="RmlC-like_jellyroll"/>
</dbReference>
<reference evidence="2 3" key="1">
    <citation type="submission" date="2024-08" db="EMBL/GenBank/DDBJ databases">
        <title>Two novel Cytobacillus novel species.</title>
        <authorList>
            <person name="Liu G."/>
        </authorList>
    </citation>
    <scope>NUCLEOTIDE SEQUENCE [LARGE SCALE GENOMIC DNA]</scope>
    <source>
        <strain evidence="2 3">FJAT-54145</strain>
    </source>
</reference>
<evidence type="ECO:0000259" key="1">
    <source>
        <dbReference type="Pfam" id="PF07883"/>
    </source>
</evidence>
<dbReference type="Pfam" id="PF07883">
    <property type="entry name" value="Cupin_2"/>
    <property type="match status" value="1"/>
</dbReference>
<sequence>MMEKVNISEKFSLFNEYWSPKIVGEVNDTHVKLAKLKGEFDWHHHEHEDEMFLVIKGKLLLKLRDQDIWLEEGEFFIVPKGVEHLPVAEKEVHVLFIEPKTTLNTGNQITERTVQNLPTI</sequence>
<dbReference type="InterPro" id="IPR013096">
    <property type="entry name" value="Cupin_2"/>
</dbReference>
<dbReference type="PANTHER" id="PTHR36114">
    <property type="entry name" value="16.7 KDA PROTEIN IN WHIE LOCUS"/>
    <property type="match status" value="1"/>
</dbReference>
<name>A0ABW6K7B9_9BACI</name>
<proteinExistence type="predicted"/>
<protein>
    <submittedName>
        <fullName evidence="2">Cupin domain-containing protein</fullName>
    </submittedName>
</protein>
<dbReference type="RefSeq" id="WP_389358790.1">
    <property type="nucleotide sequence ID" value="NZ_JBIACK010000001.1"/>
</dbReference>
<feature type="domain" description="Cupin type-2" evidence="1">
    <location>
        <begin position="37"/>
        <end position="97"/>
    </location>
</feature>
<dbReference type="PANTHER" id="PTHR36114:SF1">
    <property type="entry name" value="16.7 KDA PROTEIN IN WHIE LOCUS"/>
    <property type="match status" value="1"/>
</dbReference>
<gene>
    <name evidence="2" type="ORF">ACFYKX_05415</name>
</gene>
<accession>A0ABW6K7B9</accession>
<keyword evidence="3" id="KW-1185">Reference proteome</keyword>
<dbReference type="CDD" id="cd02226">
    <property type="entry name" value="cupin_YdbB-like"/>
    <property type="match status" value="1"/>
</dbReference>
<dbReference type="SUPFAM" id="SSF51182">
    <property type="entry name" value="RmlC-like cupins"/>
    <property type="match status" value="1"/>
</dbReference>
<dbReference type="InterPro" id="IPR052044">
    <property type="entry name" value="PKS_Associated_Protein"/>
</dbReference>
<dbReference type="Proteomes" id="UP001601059">
    <property type="component" value="Unassembled WGS sequence"/>
</dbReference>
<dbReference type="Gene3D" id="2.60.120.10">
    <property type="entry name" value="Jelly Rolls"/>
    <property type="match status" value="1"/>
</dbReference>
<comment type="caution">
    <text evidence="2">The sequence shown here is derived from an EMBL/GenBank/DDBJ whole genome shotgun (WGS) entry which is preliminary data.</text>
</comment>
<dbReference type="EMBL" id="JBIACK010000001">
    <property type="protein sequence ID" value="MFE8700061.1"/>
    <property type="molecule type" value="Genomic_DNA"/>
</dbReference>